<evidence type="ECO:0000313" key="2">
    <source>
        <dbReference type="EMBL" id="MFD2532936.1"/>
    </source>
</evidence>
<dbReference type="Proteomes" id="UP001597460">
    <property type="component" value="Unassembled WGS sequence"/>
</dbReference>
<evidence type="ECO:0000313" key="3">
    <source>
        <dbReference type="Proteomes" id="UP001597460"/>
    </source>
</evidence>
<dbReference type="EMBL" id="JBHULI010000024">
    <property type="protein sequence ID" value="MFD2532936.1"/>
    <property type="molecule type" value="Genomic_DNA"/>
</dbReference>
<accession>A0ABW5JLI7</accession>
<protein>
    <recommendedName>
        <fullName evidence="4">DUF4402 domain-containing protein</fullName>
    </recommendedName>
</protein>
<keyword evidence="1" id="KW-0732">Signal</keyword>
<reference evidence="3" key="1">
    <citation type="journal article" date="2019" name="Int. J. Syst. Evol. Microbiol.">
        <title>The Global Catalogue of Microorganisms (GCM) 10K type strain sequencing project: providing services to taxonomists for standard genome sequencing and annotation.</title>
        <authorList>
            <consortium name="The Broad Institute Genomics Platform"/>
            <consortium name="The Broad Institute Genome Sequencing Center for Infectious Disease"/>
            <person name="Wu L."/>
            <person name="Ma J."/>
        </authorList>
    </citation>
    <scope>NUCLEOTIDE SEQUENCE [LARGE SCALE GENOMIC DNA]</scope>
    <source>
        <strain evidence="3">KCTC 52042</strain>
    </source>
</reference>
<gene>
    <name evidence="2" type="ORF">ACFSVN_10800</name>
</gene>
<feature type="signal peptide" evidence="1">
    <location>
        <begin position="1"/>
        <end position="23"/>
    </location>
</feature>
<feature type="chain" id="PRO_5046401343" description="DUF4402 domain-containing protein" evidence="1">
    <location>
        <begin position="24"/>
        <end position="218"/>
    </location>
</feature>
<sequence length="218" mass="22275">MKKLKTLLFASSLLVGFSSVSMAQSTDNATINANANVVQAMVVGDLNQDLDFGNILQNSAKIILPANQQVDATASGTSGSEDGITDGETRGFVSIDMVSGTNITLSVQVPEDLSDGSSNTLPISFDANGIDGESTTGGLNGLVTAELPTGSGLVNAYESMSTTAFSKSSNTWSTISSFPMPAGDRVFLVLGGEVSAGANQVLGTYSGDITITATVDEN</sequence>
<name>A0ABW5JLI7_9BACT</name>
<proteinExistence type="predicted"/>
<evidence type="ECO:0008006" key="4">
    <source>
        <dbReference type="Google" id="ProtNLM"/>
    </source>
</evidence>
<organism evidence="2 3">
    <name type="scientific">Gracilimonas halophila</name>
    <dbReference type="NCBI Taxonomy" id="1834464"/>
    <lineage>
        <taxon>Bacteria</taxon>
        <taxon>Pseudomonadati</taxon>
        <taxon>Balneolota</taxon>
        <taxon>Balneolia</taxon>
        <taxon>Balneolales</taxon>
        <taxon>Balneolaceae</taxon>
        <taxon>Gracilimonas</taxon>
    </lineage>
</organism>
<comment type="caution">
    <text evidence="2">The sequence shown here is derived from an EMBL/GenBank/DDBJ whole genome shotgun (WGS) entry which is preliminary data.</text>
</comment>
<dbReference type="RefSeq" id="WP_390302278.1">
    <property type="nucleotide sequence ID" value="NZ_JBHULI010000024.1"/>
</dbReference>
<keyword evidence="3" id="KW-1185">Reference proteome</keyword>
<evidence type="ECO:0000256" key="1">
    <source>
        <dbReference type="SAM" id="SignalP"/>
    </source>
</evidence>